<dbReference type="PANTHER" id="PTHR23322">
    <property type="entry name" value="FAS-ASSOCIATED PROTEIN"/>
    <property type="match status" value="1"/>
</dbReference>
<organism evidence="3 4">
    <name type="scientific">Podospora australis</name>
    <dbReference type="NCBI Taxonomy" id="1536484"/>
    <lineage>
        <taxon>Eukaryota</taxon>
        <taxon>Fungi</taxon>
        <taxon>Dikarya</taxon>
        <taxon>Ascomycota</taxon>
        <taxon>Pezizomycotina</taxon>
        <taxon>Sordariomycetes</taxon>
        <taxon>Sordariomycetidae</taxon>
        <taxon>Sordariales</taxon>
        <taxon>Podosporaceae</taxon>
        <taxon>Podospora</taxon>
    </lineage>
</organism>
<keyword evidence="4" id="KW-1185">Reference proteome</keyword>
<feature type="region of interest" description="Disordered" evidence="1">
    <location>
        <begin position="188"/>
        <end position="226"/>
    </location>
</feature>
<feature type="compositionally biased region" description="Low complexity" evidence="1">
    <location>
        <begin position="56"/>
        <end position="77"/>
    </location>
</feature>
<dbReference type="CDD" id="cd02958">
    <property type="entry name" value="UAS"/>
    <property type="match status" value="1"/>
</dbReference>
<dbReference type="CDD" id="cd01767">
    <property type="entry name" value="UBX"/>
    <property type="match status" value="1"/>
</dbReference>
<feature type="domain" description="UBX" evidence="2">
    <location>
        <begin position="469"/>
        <end position="548"/>
    </location>
</feature>
<feature type="compositionally biased region" description="Basic and acidic residues" evidence="1">
    <location>
        <begin position="458"/>
        <end position="472"/>
    </location>
</feature>
<protein>
    <recommendedName>
        <fullName evidence="2">UBX domain-containing protein</fullName>
    </recommendedName>
</protein>
<dbReference type="Proteomes" id="UP001302126">
    <property type="component" value="Unassembled WGS sequence"/>
</dbReference>
<evidence type="ECO:0000313" key="3">
    <source>
        <dbReference type="EMBL" id="KAK4184707.1"/>
    </source>
</evidence>
<evidence type="ECO:0000313" key="4">
    <source>
        <dbReference type="Proteomes" id="UP001302126"/>
    </source>
</evidence>
<dbReference type="EMBL" id="MU864477">
    <property type="protein sequence ID" value="KAK4184707.1"/>
    <property type="molecule type" value="Genomic_DNA"/>
</dbReference>
<feature type="region of interest" description="Disordered" evidence="1">
    <location>
        <begin position="425"/>
        <end position="474"/>
    </location>
</feature>
<dbReference type="Gene3D" id="3.40.30.10">
    <property type="entry name" value="Glutaredoxin"/>
    <property type="match status" value="1"/>
</dbReference>
<accession>A0AAN6WQV8</accession>
<gene>
    <name evidence="3" type="ORF">QBC35DRAFT_391088</name>
</gene>
<sequence>MVASADDIDAFTGITGASAAEAQHMIEMCGELENAVQLWFSDEDLQRTVRNAVMQSSSAASNLGANASSRSNRPSRNIGREDAQGVIHLDSDDDDVPMTDNDDFGDFDGSDDDAVNAASVARAAQEEEDARVARQLQEELYSGGGGSGGGVRAPMARTTETLVGPGGFAPGEDEDDAHAALLEQMRRRARASRPQPNPFSRSVWDDNNVQSGPARGAQAEPSSRASRLADLFRPPFDLISRLNFDEARDEGKDQQKWILVDLQDPSDFHCQALNRDIWKDESIKAMVKESFIFLQYDKDNKVDPNPEIFINRYLTHGQHENPANFPYVCVIDPRTGEQVKVWSRCPFYSASEFLTEVAEFLDRYSLDLNSKNPVPKKKAAQPVVDYSRLSEEEMLRIAMQNSLETTNGTGSHQAGVVDPDALTQSVGDLGAEDKGKGKAAQDSSTAAPVEESAFARIPSDKPHVEPEADPKTSTRVQIRYSGGRAIRRFLLDDKVQRIYEWLKAEPVDQDKKGVEFQLKTFPSSEDLIEKLDQTISEAKLANGTIGIEYIEDDDS</sequence>
<dbReference type="InterPro" id="IPR050730">
    <property type="entry name" value="UBX_domain-protein"/>
</dbReference>
<reference evidence="3" key="1">
    <citation type="journal article" date="2023" name="Mol. Phylogenet. Evol.">
        <title>Genome-scale phylogeny and comparative genomics of the fungal order Sordariales.</title>
        <authorList>
            <person name="Hensen N."/>
            <person name="Bonometti L."/>
            <person name="Westerberg I."/>
            <person name="Brannstrom I.O."/>
            <person name="Guillou S."/>
            <person name="Cros-Aarteil S."/>
            <person name="Calhoun S."/>
            <person name="Haridas S."/>
            <person name="Kuo A."/>
            <person name="Mondo S."/>
            <person name="Pangilinan J."/>
            <person name="Riley R."/>
            <person name="LaButti K."/>
            <person name="Andreopoulos B."/>
            <person name="Lipzen A."/>
            <person name="Chen C."/>
            <person name="Yan M."/>
            <person name="Daum C."/>
            <person name="Ng V."/>
            <person name="Clum A."/>
            <person name="Steindorff A."/>
            <person name="Ohm R.A."/>
            <person name="Martin F."/>
            <person name="Silar P."/>
            <person name="Natvig D.O."/>
            <person name="Lalanne C."/>
            <person name="Gautier V."/>
            <person name="Ament-Velasquez S.L."/>
            <person name="Kruys A."/>
            <person name="Hutchinson M.I."/>
            <person name="Powell A.J."/>
            <person name="Barry K."/>
            <person name="Miller A.N."/>
            <person name="Grigoriev I.V."/>
            <person name="Debuchy R."/>
            <person name="Gladieux P."/>
            <person name="Hiltunen Thoren M."/>
            <person name="Johannesson H."/>
        </authorList>
    </citation>
    <scope>NUCLEOTIDE SEQUENCE</scope>
    <source>
        <strain evidence="3">PSN309</strain>
    </source>
</reference>
<dbReference type="Pfam" id="PF13899">
    <property type="entry name" value="Thioredoxin_7"/>
    <property type="match status" value="1"/>
</dbReference>
<dbReference type="GO" id="GO:0043130">
    <property type="term" value="F:ubiquitin binding"/>
    <property type="evidence" value="ECO:0007669"/>
    <property type="project" value="TreeGrafter"/>
</dbReference>
<dbReference type="PANTHER" id="PTHR23322:SF6">
    <property type="entry name" value="UBX DOMAIN-CONTAINING PROTEIN 7"/>
    <property type="match status" value="1"/>
</dbReference>
<dbReference type="InterPro" id="IPR036249">
    <property type="entry name" value="Thioredoxin-like_sf"/>
</dbReference>
<dbReference type="SMART" id="SM00594">
    <property type="entry name" value="UAS"/>
    <property type="match status" value="1"/>
</dbReference>
<proteinExistence type="predicted"/>
<dbReference type="Gene3D" id="3.10.20.90">
    <property type="entry name" value="Phosphatidylinositol 3-kinase Catalytic Subunit, Chain A, domain 1"/>
    <property type="match status" value="1"/>
</dbReference>
<dbReference type="AlphaFoldDB" id="A0AAN6WQV8"/>
<evidence type="ECO:0000256" key="1">
    <source>
        <dbReference type="SAM" id="MobiDB-lite"/>
    </source>
</evidence>
<dbReference type="PROSITE" id="PS50033">
    <property type="entry name" value="UBX"/>
    <property type="match status" value="1"/>
</dbReference>
<dbReference type="GO" id="GO:0043161">
    <property type="term" value="P:proteasome-mediated ubiquitin-dependent protein catabolic process"/>
    <property type="evidence" value="ECO:0007669"/>
    <property type="project" value="TreeGrafter"/>
</dbReference>
<dbReference type="InterPro" id="IPR001012">
    <property type="entry name" value="UBX_dom"/>
</dbReference>
<feature type="compositionally biased region" description="Acidic residues" evidence="1">
    <location>
        <begin position="91"/>
        <end position="100"/>
    </location>
</feature>
<feature type="region of interest" description="Disordered" evidence="1">
    <location>
        <begin position="56"/>
        <end position="100"/>
    </location>
</feature>
<dbReference type="Pfam" id="PF00789">
    <property type="entry name" value="UBX"/>
    <property type="match status" value="1"/>
</dbReference>
<dbReference type="SUPFAM" id="SSF52833">
    <property type="entry name" value="Thioredoxin-like"/>
    <property type="match status" value="1"/>
</dbReference>
<evidence type="ECO:0000259" key="2">
    <source>
        <dbReference type="PROSITE" id="PS50033"/>
    </source>
</evidence>
<name>A0AAN6WQV8_9PEZI</name>
<dbReference type="GO" id="GO:0005634">
    <property type="term" value="C:nucleus"/>
    <property type="evidence" value="ECO:0007669"/>
    <property type="project" value="TreeGrafter"/>
</dbReference>
<dbReference type="SUPFAM" id="SSF54236">
    <property type="entry name" value="Ubiquitin-like"/>
    <property type="match status" value="1"/>
</dbReference>
<comment type="caution">
    <text evidence="3">The sequence shown here is derived from an EMBL/GenBank/DDBJ whole genome shotgun (WGS) entry which is preliminary data.</text>
</comment>
<dbReference type="Pfam" id="PF14555">
    <property type="entry name" value="UBA_4"/>
    <property type="match status" value="1"/>
</dbReference>
<dbReference type="InterPro" id="IPR029071">
    <property type="entry name" value="Ubiquitin-like_domsf"/>
</dbReference>
<reference evidence="3" key="2">
    <citation type="submission" date="2023-05" db="EMBL/GenBank/DDBJ databases">
        <authorList>
            <consortium name="Lawrence Berkeley National Laboratory"/>
            <person name="Steindorff A."/>
            <person name="Hensen N."/>
            <person name="Bonometti L."/>
            <person name="Westerberg I."/>
            <person name="Brannstrom I.O."/>
            <person name="Guillou S."/>
            <person name="Cros-Aarteil S."/>
            <person name="Calhoun S."/>
            <person name="Haridas S."/>
            <person name="Kuo A."/>
            <person name="Mondo S."/>
            <person name="Pangilinan J."/>
            <person name="Riley R."/>
            <person name="Labutti K."/>
            <person name="Andreopoulos B."/>
            <person name="Lipzen A."/>
            <person name="Chen C."/>
            <person name="Yanf M."/>
            <person name="Daum C."/>
            <person name="Ng V."/>
            <person name="Clum A."/>
            <person name="Ohm R."/>
            <person name="Martin F."/>
            <person name="Silar P."/>
            <person name="Natvig D."/>
            <person name="Lalanne C."/>
            <person name="Gautier V."/>
            <person name="Ament-Velasquez S.L."/>
            <person name="Kruys A."/>
            <person name="Hutchinson M.I."/>
            <person name="Powell A.J."/>
            <person name="Barry K."/>
            <person name="Miller A.N."/>
            <person name="Grigoriev I.V."/>
            <person name="Debuchy R."/>
            <person name="Gladieux P."/>
            <person name="Thoren M.H."/>
            <person name="Johannesson H."/>
        </authorList>
    </citation>
    <scope>NUCLEOTIDE SEQUENCE</scope>
    <source>
        <strain evidence="3">PSN309</strain>
    </source>
</reference>
<dbReference type="InterPro" id="IPR006577">
    <property type="entry name" value="UAS"/>
</dbReference>